<feature type="compositionally biased region" description="Basic and acidic residues" evidence="10">
    <location>
        <begin position="1030"/>
        <end position="1046"/>
    </location>
</feature>
<feature type="region of interest" description="Disordered" evidence="10">
    <location>
        <begin position="1011"/>
        <end position="1046"/>
    </location>
</feature>
<keyword evidence="13" id="KW-1185">Reference proteome</keyword>
<keyword evidence="8" id="KW-0469">Meiosis</keyword>
<evidence type="ECO:0000256" key="2">
    <source>
        <dbReference type="ARBA" id="ARBA00008174"/>
    </source>
</evidence>
<dbReference type="GO" id="GO:0043111">
    <property type="term" value="P:replication fork arrest"/>
    <property type="evidence" value="ECO:0007669"/>
    <property type="project" value="TreeGrafter"/>
</dbReference>
<dbReference type="Pfam" id="PF04821">
    <property type="entry name" value="TIMELESS"/>
    <property type="match status" value="1"/>
</dbReference>
<feature type="compositionally biased region" description="Acidic residues" evidence="10">
    <location>
        <begin position="118"/>
        <end position="131"/>
    </location>
</feature>
<organism evidence="12 13">
    <name type="scientific">Nadsonia fulvescens var. elongata DSM 6958</name>
    <dbReference type="NCBI Taxonomy" id="857566"/>
    <lineage>
        <taxon>Eukaryota</taxon>
        <taxon>Fungi</taxon>
        <taxon>Dikarya</taxon>
        <taxon>Ascomycota</taxon>
        <taxon>Saccharomycotina</taxon>
        <taxon>Dipodascomycetes</taxon>
        <taxon>Dipodascales</taxon>
        <taxon>Dipodascales incertae sedis</taxon>
        <taxon>Nadsonia</taxon>
    </lineage>
</organism>
<dbReference type="STRING" id="857566.A0A1E3PNY7"/>
<evidence type="ECO:0000256" key="4">
    <source>
        <dbReference type="ARBA" id="ARBA00022763"/>
    </source>
</evidence>
<evidence type="ECO:0000256" key="8">
    <source>
        <dbReference type="ARBA" id="ARBA00023254"/>
    </source>
</evidence>
<evidence type="ECO:0000313" key="12">
    <source>
        <dbReference type="EMBL" id="ODQ67145.1"/>
    </source>
</evidence>
<evidence type="ECO:0000256" key="7">
    <source>
        <dbReference type="ARBA" id="ARBA00023242"/>
    </source>
</evidence>
<feature type="region of interest" description="Disordered" evidence="10">
    <location>
        <begin position="612"/>
        <end position="646"/>
    </location>
</feature>
<feature type="region of interest" description="Disordered" evidence="10">
    <location>
        <begin position="1"/>
        <end position="34"/>
    </location>
</feature>
<evidence type="ECO:0000256" key="5">
    <source>
        <dbReference type="ARBA" id="ARBA00022880"/>
    </source>
</evidence>
<reference evidence="12 13" key="1">
    <citation type="journal article" date="2016" name="Proc. Natl. Acad. Sci. U.S.A.">
        <title>Comparative genomics of biotechnologically important yeasts.</title>
        <authorList>
            <person name="Riley R."/>
            <person name="Haridas S."/>
            <person name="Wolfe K.H."/>
            <person name="Lopes M.R."/>
            <person name="Hittinger C.T."/>
            <person name="Goeker M."/>
            <person name="Salamov A.A."/>
            <person name="Wisecaver J.H."/>
            <person name="Long T.M."/>
            <person name="Calvey C.H."/>
            <person name="Aerts A.L."/>
            <person name="Barry K.W."/>
            <person name="Choi C."/>
            <person name="Clum A."/>
            <person name="Coughlan A.Y."/>
            <person name="Deshpande S."/>
            <person name="Douglass A.P."/>
            <person name="Hanson S.J."/>
            <person name="Klenk H.-P."/>
            <person name="LaButti K.M."/>
            <person name="Lapidus A."/>
            <person name="Lindquist E.A."/>
            <person name="Lipzen A.M."/>
            <person name="Meier-Kolthoff J.P."/>
            <person name="Ohm R.A."/>
            <person name="Otillar R.P."/>
            <person name="Pangilinan J.L."/>
            <person name="Peng Y."/>
            <person name="Rokas A."/>
            <person name="Rosa C.A."/>
            <person name="Scheuner C."/>
            <person name="Sibirny A.A."/>
            <person name="Slot J.C."/>
            <person name="Stielow J.B."/>
            <person name="Sun H."/>
            <person name="Kurtzman C.P."/>
            <person name="Blackwell M."/>
            <person name="Grigoriev I.V."/>
            <person name="Jeffries T.W."/>
        </authorList>
    </citation>
    <scope>NUCLEOTIDE SEQUENCE [LARGE SCALE GENOMIC DNA]</scope>
    <source>
        <strain evidence="12 13">DSM 6958</strain>
    </source>
</reference>
<comment type="similarity">
    <text evidence="2">Belongs to the timeless family.</text>
</comment>
<evidence type="ECO:0000256" key="1">
    <source>
        <dbReference type="ARBA" id="ARBA00004123"/>
    </source>
</evidence>
<dbReference type="PANTHER" id="PTHR22940">
    <property type="entry name" value="TIMEOUT/TIMELESS-2"/>
    <property type="match status" value="1"/>
</dbReference>
<feature type="region of interest" description="Disordered" evidence="10">
    <location>
        <begin position="117"/>
        <end position="143"/>
    </location>
</feature>
<gene>
    <name evidence="12" type="ORF">NADFUDRAFT_49586</name>
</gene>
<feature type="region of interest" description="Disordered" evidence="10">
    <location>
        <begin position="1311"/>
        <end position="1336"/>
    </location>
</feature>
<accession>A0A1E3PNY7</accession>
<feature type="region of interest" description="Disordered" evidence="10">
    <location>
        <begin position="1153"/>
        <end position="1243"/>
    </location>
</feature>
<evidence type="ECO:0000259" key="11">
    <source>
        <dbReference type="Pfam" id="PF04821"/>
    </source>
</evidence>
<feature type="compositionally biased region" description="Basic residues" evidence="10">
    <location>
        <begin position="1020"/>
        <end position="1029"/>
    </location>
</feature>
<dbReference type="PANTHER" id="PTHR22940:SF4">
    <property type="entry name" value="PROTEIN TIMELESS HOMOLOG"/>
    <property type="match status" value="1"/>
</dbReference>
<keyword evidence="6" id="KW-0234">DNA repair</keyword>
<feature type="compositionally biased region" description="Basic and acidic residues" evidence="10">
    <location>
        <begin position="623"/>
        <end position="633"/>
    </location>
</feature>
<feature type="compositionally biased region" description="Acidic residues" evidence="10">
    <location>
        <begin position="959"/>
        <end position="969"/>
    </location>
</feature>
<dbReference type="Proteomes" id="UP000095009">
    <property type="component" value="Unassembled WGS sequence"/>
</dbReference>
<evidence type="ECO:0000256" key="10">
    <source>
        <dbReference type="SAM" id="MobiDB-lite"/>
    </source>
</evidence>
<dbReference type="InterPro" id="IPR006906">
    <property type="entry name" value="Timeless_N"/>
</dbReference>
<evidence type="ECO:0000256" key="6">
    <source>
        <dbReference type="ARBA" id="ARBA00023204"/>
    </source>
</evidence>
<keyword evidence="5" id="KW-0236">DNA replication inhibitor</keyword>
<keyword evidence="4" id="KW-0227">DNA damage</keyword>
<evidence type="ECO:0000256" key="3">
    <source>
        <dbReference type="ARBA" id="ARBA00021529"/>
    </source>
</evidence>
<dbReference type="OrthoDB" id="310853at2759"/>
<name>A0A1E3PNY7_9ASCO</name>
<dbReference type="GO" id="GO:0000076">
    <property type="term" value="P:DNA replication checkpoint signaling"/>
    <property type="evidence" value="ECO:0007669"/>
    <property type="project" value="TreeGrafter"/>
</dbReference>
<dbReference type="EMBL" id="KV454407">
    <property type="protein sequence ID" value="ODQ67145.1"/>
    <property type="molecule type" value="Genomic_DNA"/>
</dbReference>
<feature type="region of interest" description="Disordered" evidence="10">
    <location>
        <begin position="951"/>
        <end position="979"/>
    </location>
</feature>
<proteinExistence type="inferred from homology"/>
<keyword evidence="9" id="KW-0131">Cell cycle</keyword>
<protein>
    <recommendedName>
        <fullName evidence="3">Topoisomerase 1-associated factor 1</fullName>
    </recommendedName>
</protein>
<keyword evidence="7" id="KW-0539">Nucleus</keyword>
<feature type="compositionally biased region" description="Acidic residues" evidence="10">
    <location>
        <begin position="1321"/>
        <end position="1333"/>
    </location>
</feature>
<sequence>MSGPSLGGLSKSTQGEKSKPKIGIEVGKEPEPTSVDPVLKGHITNLVSALGGPDQSLLHKPYKMGDEALNCLKDIKRWMVAYDQNLDRWDVARAISETSLVTYDLLEILAAWETQYESNDDNEEEEREENGDQANQNKNSQGKSTVDFAKHMDRIALACLELLVPLTMPLNSPGMMTKTNHYKHFLSLEKAKASYKRSILIHPSGVILKSVVRLCFPSLTKPKHERTSRDTGILRLALYFFRNILAIETSNSESGSNTNIHQDDISRNNTIAAFKNQDVLEFFIMLASGMPANFIEQDVSLMDCLYYLLRGIKAETIFTSESEALSKSHLELKGLLDLEKSSRNQQMRTASSRHNRFGTMLSIKLSESERLSVSSQRALTSNSKALEKLDETKQWRKPKSRRVEADPVWEPLTKVSNDTRKILYDFVPRFLQVSFNPLFIAVRKEIERDADRIIGHNKMQYLYLVSWFLEAELNRRNFQKISFTNPEGEFGFVAGALNQETFIIVMKLMRECHEAKDWPTVYTSMLCFKQILLVVHELSLSPVEMDQEIAENITERLFYEKYSLDVLAALPQTAGTKPLVYLDACIELTHIVLKMMERFSKQHPIWFVKAKKRNSKKNQQQKEGVKELDHSDYGESDNEAENIQAKQDVSERKFSFAVFESRFMHEETILSYKQYLQNFKELSPSQIMRAFKFFHRIFFKRDNHVILYKLDFMILLHEILSPEKGLSRSNPARKEVSSFMKNYMKKFIESVEKVPSLFMELLFSKTNDSVYYLEHGQDMVKHVKDPRAVAVFDFKHKEFDIERRFSIVVATLLDEDKRELVEWLLETVIKMVRSRKAWQVMAISREAQTGEGNSDLYLQPPAEILRCEDDNAKNNSINRDGKFRLLLLLCGFELSRPENPNTILPSIATLEQIETAEKYIKRYLFESVDFGNGKAAIDFIKRININPRIDSRRRHDSDNSDESVGEYDEGNGFIASNSEADNISNSEEDVDFNDGRFTTISAELRQKRLELAGAQPKIKGSSHPKKIKKSSRDRATRKPRKENEYEAQLRRKIELEKAKLSKIKSDMYIHDSDDESDIERDEAFFEAESLLRNRLMKENSSINDQVIEQQPMKEDVLNMVAKNLLAELDEDENVQNSIAGASKMTKRTKNALFMESDDSQNSDALESNKDSRVKLNSSQSSIKPKRPQPFGSDQDYSNDFDYRGNTRLAKRAKKIKISSSSPIKKVTRPTLSNNYDSDGDSDDPILDVYTTEVADVPYNIKLSSSSPIKKVRKPIPFDSEDEESDDLVDTATTKAAELLSAKIKLNSSSPIKKTLKPVPFDSDDEDSDSEDVDAMNTTTAKAAELLAAKIKLNSSSPIKKLSRSILFDSDNSDSDTGLV</sequence>
<feature type="compositionally biased region" description="Polar residues" evidence="10">
    <location>
        <begin position="133"/>
        <end position="143"/>
    </location>
</feature>
<comment type="subcellular location">
    <subcellularLocation>
        <location evidence="1">Nucleus</location>
    </subcellularLocation>
</comment>
<feature type="domain" description="Timeless N-terminal" evidence="11">
    <location>
        <begin position="61"/>
        <end position="363"/>
    </location>
</feature>
<dbReference type="GO" id="GO:0051321">
    <property type="term" value="P:meiotic cell cycle"/>
    <property type="evidence" value="ECO:0007669"/>
    <property type="project" value="UniProtKB-KW"/>
</dbReference>
<dbReference type="InterPro" id="IPR044998">
    <property type="entry name" value="Timeless"/>
</dbReference>
<evidence type="ECO:0000256" key="9">
    <source>
        <dbReference type="ARBA" id="ARBA00023306"/>
    </source>
</evidence>
<dbReference type="GO" id="GO:0006281">
    <property type="term" value="P:DNA repair"/>
    <property type="evidence" value="ECO:0007669"/>
    <property type="project" value="UniProtKB-KW"/>
</dbReference>
<evidence type="ECO:0000313" key="13">
    <source>
        <dbReference type="Proteomes" id="UP000095009"/>
    </source>
</evidence>
<dbReference type="GO" id="GO:0003677">
    <property type="term" value="F:DNA binding"/>
    <property type="evidence" value="ECO:0007669"/>
    <property type="project" value="TreeGrafter"/>
</dbReference>
<dbReference type="GO" id="GO:0031298">
    <property type="term" value="C:replication fork protection complex"/>
    <property type="evidence" value="ECO:0007669"/>
    <property type="project" value="TreeGrafter"/>
</dbReference>